<dbReference type="eggNOG" id="KOG1435">
    <property type="taxonomic scope" value="Eukaryota"/>
</dbReference>
<keyword evidence="6" id="KW-0752">Steroid biosynthesis</keyword>
<evidence type="ECO:0000256" key="13">
    <source>
        <dbReference type="ARBA" id="ARBA00023221"/>
    </source>
</evidence>
<keyword evidence="11 14" id="KW-0472">Membrane</keyword>
<evidence type="ECO:0000256" key="7">
    <source>
        <dbReference type="ARBA" id="ARBA00022989"/>
    </source>
</evidence>
<dbReference type="GO" id="GO:0006696">
    <property type="term" value="P:ergosterol biosynthetic process"/>
    <property type="evidence" value="ECO:0007669"/>
    <property type="project" value="TreeGrafter"/>
</dbReference>
<reference evidence="15 16" key="1">
    <citation type="journal article" date="2009" name="Science">
        <title>Green evolution and dynamic adaptations revealed by genomes of the marine picoeukaryotes Micromonas.</title>
        <authorList>
            <person name="Worden A.Z."/>
            <person name="Lee J.H."/>
            <person name="Mock T."/>
            <person name="Rouze P."/>
            <person name="Simmons M.P."/>
            <person name="Aerts A.L."/>
            <person name="Allen A.E."/>
            <person name="Cuvelier M.L."/>
            <person name="Derelle E."/>
            <person name="Everett M.V."/>
            <person name="Foulon E."/>
            <person name="Grimwood J."/>
            <person name="Gundlach H."/>
            <person name="Henrissat B."/>
            <person name="Napoli C."/>
            <person name="McDonald S.M."/>
            <person name="Parker M.S."/>
            <person name="Rombauts S."/>
            <person name="Salamov A."/>
            <person name="Von Dassow P."/>
            <person name="Badger J.H."/>
            <person name="Coutinho P.M."/>
            <person name="Demir E."/>
            <person name="Dubchak I."/>
            <person name="Gentemann C."/>
            <person name="Eikrem W."/>
            <person name="Gready J.E."/>
            <person name="John U."/>
            <person name="Lanier W."/>
            <person name="Lindquist E.A."/>
            <person name="Lucas S."/>
            <person name="Mayer K.F."/>
            <person name="Moreau H."/>
            <person name="Not F."/>
            <person name="Otillar R."/>
            <person name="Panaud O."/>
            <person name="Pangilinan J."/>
            <person name="Paulsen I."/>
            <person name="Piegu B."/>
            <person name="Poliakov A."/>
            <person name="Robbens S."/>
            <person name="Schmutz J."/>
            <person name="Toulza E."/>
            <person name="Wyss T."/>
            <person name="Zelensky A."/>
            <person name="Zhou K."/>
            <person name="Armbrust E.V."/>
            <person name="Bhattacharya D."/>
            <person name="Goodenough U.W."/>
            <person name="Van de Peer Y."/>
            <person name="Grigoriev I.V."/>
        </authorList>
    </citation>
    <scope>NUCLEOTIDE SEQUENCE [LARGE SCALE GENOMIC DNA]</scope>
    <source>
        <strain evidence="15 16">CCMP1545</strain>
    </source>
</reference>
<organism evidence="16">
    <name type="scientific">Micromonas pusilla (strain CCMP1545)</name>
    <name type="common">Picoplanktonic green alga</name>
    <dbReference type="NCBI Taxonomy" id="564608"/>
    <lineage>
        <taxon>Eukaryota</taxon>
        <taxon>Viridiplantae</taxon>
        <taxon>Chlorophyta</taxon>
        <taxon>Mamiellophyceae</taxon>
        <taxon>Mamiellales</taxon>
        <taxon>Mamiellaceae</taxon>
        <taxon>Micromonas</taxon>
    </lineage>
</organism>
<name>C1N895_MICPC</name>
<feature type="transmembrane region" description="Helical" evidence="14">
    <location>
        <begin position="109"/>
        <end position="128"/>
    </location>
</feature>
<sequence length="443" mass="49163">MTPPRLEFGGTPGVVAIVLLSHLAAFYVLLCVCAHGGALFLPTSPNALLADLRAHATPTPATVAAYLGFLATQAVLAMTLPGAIVLGLPIETEPFDVVYEAPLRLEYRCNALAGWWVTLVALGALVYFRGDAPLLWIADNWGRLMTTAIVVADIASVVAYVSATIYDWFTGAELNPRVFSGRLDLKMWSEIRVSWVTLFVLTLAAAAKAGFNSSSMLLLTAHWLYANACQKGEESVPFTLDIFHEKWGWMLIFWNLAGVPFLYSANAFFIAHASAAADAAWGDDVTDVYEPLSILASLSVLFVLLVAYYVWDTAQSQRTRFRMQRQGTYVPRGALAFPSLPWGMLTDPTFIETRVGSPLLTSGWIGRANKIHYTADFIMATCWALSCGVTPWFRALPWTYPTFFGFMIAHRAGRDERRCAEKYGEDWTRYREIVPHRFVPGWF</sequence>
<keyword evidence="5" id="KW-0521">NADP</keyword>
<evidence type="ECO:0000256" key="2">
    <source>
        <dbReference type="ARBA" id="ARBA00005402"/>
    </source>
</evidence>
<dbReference type="InterPro" id="IPR001171">
    <property type="entry name" value="ERG24_DHCR-like"/>
</dbReference>
<feature type="transmembrane region" description="Helical" evidence="14">
    <location>
        <begin position="61"/>
        <end position="88"/>
    </location>
</feature>
<dbReference type="OrthoDB" id="5326588at2759"/>
<evidence type="ECO:0000256" key="5">
    <source>
        <dbReference type="ARBA" id="ARBA00022857"/>
    </source>
</evidence>
<evidence type="ECO:0000256" key="10">
    <source>
        <dbReference type="ARBA" id="ARBA00023098"/>
    </source>
</evidence>
<dbReference type="STRING" id="564608.C1N895"/>
<evidence type="ECO:0000256" key="11">
    <source>
        <dbReference type="ARBA" id="ARBA00023136"/>
    </source>
</evidence>
<feature type="transmembrane region" description="Helical" evidence="14">
    <location>
        <begin position="292"/>
        <end position="311"/>
    </location>
</feature>
<dbReference type="GO" id="GO:0005789">
    <property type="term" value="C:endoplasmic reticulum membrane"/>
    <property type="evidence" value="ECO:0007669"/>
    <property type="project" value="TreeGrafter"/>
</dbReference>
<evidence type="ECO:0000256" key="4">
    <source>
        <dbReference type="ARBA" id="ARBA00022692"/>
    </source>
</evidence>
<dbReference type="PANTHER" id="PTHR21257:SF31">
    <property type="entry name" value="DELTA(24(24(1)))-STEROL REDUCTASE ERG4"/>
    <property type="match status" value="1"/>
</dbReference>
<dbReference type="RefSeq" id="XP_003064229.1">
    <property type="nucleotide sequence ID" value="XM_003064183.1"/>
</dbReference>
<dbReference type="Pfam" id="PF01222">
    <property type="entry name" value="ERG4_ERG24"/>
    <property type="match status" value="1"/>
</dbReference>
<keyword evidence="3" id="KW-0444">Lipid biosynthesis</keyword>
<dbReference type="Gene3D" id="1.20.120.1630">
    <property type="match status" value="1"/>
</dbReference>
<feature type="transmembrane region" description="Helical" evidence="14">
    <location>
        <begin position="247"/>
        <end position="271"/>
    </location>
</feature>
<dbReference type="Proteomes" id="UP000001876">
    <property type="component" value="Unassembled WGS sequence"/>
</dbReference>
<gene>
    <name evidence="15" type="ORF">MICPUCDRAFT_45028</name>
</gene>
<comment type="subcellular location">
    <subcellularLocation>
        <location evidence="1">Membrane</location>
        <topology evidence="1">Multi-pass membrane protein</topology>
    </subcellularLocation>
</comment>
<evidence type="ECO:0000256" key="8">
    <source>
        <dbReference type="ARBA" id="ARBA00023002"/>
    </source>
</evidence>
<keyword evidence="4 14" id="KW-0812">Transmembrane</keyword>
<feature type="transmembrane region" description="Helical" evidence="14">
    <location>
        <begin position="12"/>
        <end position="41"/>
    </location>
</feature>
<dbReference type="GO" id="GO:0000246">
    <property type="term" value="F:Delta24(24-1) sterol reductase activity"/>
    <property type="evidence" value="ECO:0007669"/>
    <property type="project" value="TreeGrafter"/>
</dbReference>
<evidence type="ECO:0000313" key="16">
    <source>
        <dbReference type="Proteomes" id="UP000001876"/>
    </source>
</evidence>
<evidence type="ECO:0000256" key="12">
    <source>
        <dbReference type="ARBA" id="ARBA00023166"/>
    </source>
</evidence>
<proteinExistence type="inferred from homology"/>
<evidence type="ECO:0000256" key="3">
    <source>
        <dbReference type="ARBA" id="ARBA00022516"/>
    </source>
</evidence>
<keyword evidence="12" id="KW-1207">Sterol metabolism</keyword>
<evidence type="ECO:0000256" key="14">
    <source>
        <dbReference type="SAM" id="Phobius"/>
    </source>
</evidence>
<dbReference type="PANTHER" id="PTHR21257">
    <property type="entry name" value="DELTA(14)-STEROL REDUCTASE"/>
    <property type="match status" value="1"/>
</dbReference>
<keyword evidence="10" id="KW-0443">Lipid metabolism</keyword>
<dbReference type="EMBL" id="GG663750">
    <property type="protein sequence ID" value="EEH51851.1"/>
    <property type="molecule type" value="Genomic_DNA"/>
</dbReference>
<keyword evidence="8" id="KW-0560">Oxidoreductase</keyword>
<dbReference type="OMA" id="HYSCDMF"/>
<keyword evidence="9" id="KW-0756">Sterol biosynthesis</keyword>
<keyword evidence="16" id="KW-1185">Reference proteome</keyword>
<evidence type="ECO:0000313" key="15">
    <source>
        <dbReference type="EMBL" id="EEH51851.1"/>
    </source>
</evidence>
<dbReference type="AlphaFoldDB" id="C1N895"/>
<evidence type="ECO:0000256" key="6">
    <source>
        <dbReference type="ARBA" id="ARBA00022955"/>
    </source>
</evidence>
<feature type="transmembrane region" description="Helical" evidence="14">
    <location>
        <begin position="190"/>
        <end position="211"/>
    </location>
</feature>
<keyword evidence="13" id="KW-0753">Steroid metabolism</keyword>
<accession>C1N895</accession>
<dbReference type="GeneID" id="9689485"/>
<comment type="similarity">
    <text evidence="2">Belongs to the ERG4/ERG24 family.</text>
</comment>
<dbReference type="KEGG" id="mpp:MICPUCDRAFT_45028"/>
<evidence type="ECO:0000256" key="9">
    <source>
        <dbReference type="ARBA" id="ARBA00023011"/>
    </source>
</evidence>
<protein>
    <submittedName>
        <fullName evidence="15">Predicted protein</fullName>
    </submittedName>
</protein>
<keyword evidence="7 14" id="KW-1133">Transmembrane helix</keyword>
<feature type="transmembrane region" description="Helical" evidence="14">
    <location>
        <begin position="148"/>
        <end position="169"/>
    </location>
</feature>
<evidence type="ECO:0000256" key="1">
    <source>
        <dbReference type="ARBA" id="ARBA00004141"/>
    </source>
</evidence>